<dbReference type="Proteomes" id="UP000004892">
    <property type="component" value="Unassembled WGS sequence"/>
</dbReference>
<accession>H1DIJ0</accession>
<evidence type="ECO:0000313" key="2">
    <source>
        <dbReference type="Proteomes" id="UP000004892"/>
    </source>
</evidence>
<dbReference type="PATRIC" id="fig|742817.3.peg.2374"/>
<evidence type="ECO:0000313" key="1">
    <source>
        <dbReference type="EMBL" id="EHP46602.1"/>
    </source>
</evidence>
<dbReference type="Pfam" id="PF09695">
    <property type="entry name" value="YtfJ_HI0045"/>
    <property type="match status" value="1"/>
</dbReference>
<gene>
    <name evidence="1" type="ORF">HMPREF9449_02219</name>
</gene>
<sequence length="189" mass="22048">MGHIFVIIVFLLLFALPVKAQLGQKVCPITIYDAYNKPLQLPYLGEKHLLIFYVDPDHPSQNREFRNYFKKHPFTDENIESYGIVNLKDAPLLANSLLRFMIRKEIAGTQAYVYNDPDHTLKHAWKLGNVNNKFVVLWINKDCVIEFFKAGQLTEAEVEQIHALIRKYKKERTDTGELQRDSLSRKEGR</sequence>
<organism evidence="1 2">
    <name type="scientific">Odoribacter laneus YIT 12061</name>
    <dbReference type="NCBI Taxonomy" id="742817"/>
    <lineage>
        <taxon>Bacteria</taxon>
        <taxon>Pseudomonadati</taxon>
        <taxon>Bacteroidota</taxon>
        <taxon>Bacteroidia</taxon>
        <taxon>Bacteroidales</taxon>
        <taxon>Odoribacteraceae</taxon>
        <taxon>Odoribacter</taxon>
    </lineage>
</organism>
<dbReference type="EMBL" id="ADMC01000025">
    <property type="protein sequence ID" value="EHP46602.1"/>
    <property type="molecule type" value="Genomic_DNA"/>
</dbReference>
<dbReference type="InterPro" id="IPR006513">
    <property type="entry name" value="YtfJ_HI0045"/>
</dbReference>
<dbReference type="GeneID" id="98069765"/>
<dbReference type="STRING" id="742817.HMPREF9449_02219"/>
<evidence type="ECO:0008006" key="3">
    <source>
        <dbReference type="Google" id="ProtNLM"/>
    </source>
</evidence>
<name>H1DIJ0_9BACT</name>
<reference evidence="1 2" key="1">
    <citation type="submission" date="2012-01" db="EMBL/GenBank/DDBJ databases">
        <title>The Genome Sequence of Odoribacter laneus YIT 12061.</title>
        <authorList>
            <consortium name="The Broad Institute Genome Sequencing Platform"/>
            <person name="Earl A."/>
            <person name="Ward D."/>
            <person name="Feldgarden M."/>
            <person name="Gevers D."/>
            <person name="Morotomi M."/>
            <person name="Young S.K."/>
            <person name="Zeng Q."/>
            <person name="Gargeya S."/>
            <person name="Fitzgerald M."/>
            <person name="Haas B."/>
            <person name="Abouelleil A."/>
            <person name="Alvarado L."/>
            <person name="Arachchi H.M."/>
            <person name="Berlin A."/>
            <person name="Chapman S.B."/>
            <person name="Gearin G."/>
            <person name="Goldberg J."/>
            <person name="Griggs A."/>
            <person name="Gujja S."/>
            <person name="Hansen M."/>
            <person name="Heiman D."/>
            <person name="Howarth C."/>
            <person name="Larimer J."/>
            <person name="Lui A."/>
            <person name="MacDonald P.J.P."/>
            <person name="McCowen C."/>
            <person name="Montmayeur A."/>
            <person name="Murphy C."/>
            <person name="Neiman D."/>
            <person name="Pearson M."/>
            <person name="Priest M."/>
            <person name="Roberts A."/>
            <person name="Saif S."/>
            <person name="Shea T."/>
            <person name="Sisk P."/>
            <person name="Stolte C."/>
            <person name="Sykes S."/>
            <person name="Wortman J."/>
            <person name="Nusbaum C."/>
            <person name="Birren B."/>
        </authorList>
    </citation>
    <scope>NUCLEOTIDE SEQUENCE [LARGE SCALE GENOMIC DNA]</scope>
    <source>
        <strain evidence="1 2">YIT 12061</strain>
    </source>
</reference>
<protein>
    <recommendedName>
        <fullName evidence="3">Thioredoxin domain-containing protein</fullName>
    </recommendedName>
</protein>
<keyword evidence="2" id="KW-1185">Reference proteome</keyword>
<dbReference type="HOGENOM" id="CLU_1552051_0_0_10"/>
<dbReference type="RefSeq" id="WP_009137366.1">
    <property type="nucleotide sequence ID" value="NZ_JH594596.1"/>
</dbReference>
<comment type="caution">
    <text evidence="1">The sequence shown here is derived from an EMBL/GenBank/DDBJ whole genome shotgun (WGS) entry which is preliminary data.</text>
</comment>
<dbReference type="eggNOG" id="ENOG5034BPZ">
    <property type="taxonomic scope" value="Bacteria"/>
</dbReference>
<dbReference type="AlphaFoldDB" id="H1DIJ0"/>
<proteinExistence type="predicted"/>